<sequence>MLAEKPCPKQEIGLRVMTRPYPGYPFPAFPRVSPGFVHSTLLYSVTSLCPSVSRLGYPLKDDRRLRVIILHSTLRLLLSFWNKIQVMPPKKSTGVSKSGTSWKEKLTDQQLERKRAADRQMVRESRIKSRQTIALLEERLALLVDKQHDKLIQDLLRSNNSLEQERDALRHRLLAVGGALGLDRDQNLELMQDIVPLDNNHAQKPSSPMVTNDVQHQLEEQPHQTTDGGHDMEVVNEPFELQDELDARMFESGFPSPWPEIYKAMGCEPGKVNLDTNLFLQAVILWRSRSTITKGTDTLGLASVLFHVNRPPVNLTREKLDRLASAPGILQSLVRDLEDIEPFVESRVQVQGPVEARTTISHTKRELAICAFMAISPWNYISKESRLAMFWGLYRILTVLVFPTPNHLASCPTWYWPVPSQMFEPHPSFIDFIPWPGVRAHLIGNWEKYRGKRLYSSFVRNIQVGAPILPNSETLVRLSSNEMDLELQPEAEAWFRNLKCLRTQPQFLSDFSEFAPYIQLDQPDPCLDSHLSYEPLSLVAEARSDESTSQCLQVSSTFIDVDMFGDQLFSAAFDSPSTSLESLDLDYLFPLTTNMNSGQLANGLLPDTNNHGHPVVEVTDTSSTQRGILSPLDMPTSYLDDILADVSIFASHYTHSPEDGRRDYTSGWLKTRYELDPSLNDHEPSCSVPSPDRISLPVPPFAG</sequence>
<feature type="region of interest" description="Disordered" evidence="1">
    <location>
        <begin position="680"/>
        <end position="703"/>
    </location>
</feature>
<evidence type="ECO:0000313" key="3">
    <source>
        <dbReference type="Proteomes" id="UP000574317"/>
    </source>
</evidence>
<evidence type="ECO:0000256" key="1">
    <source>
        <dbReference type="SAM" id="MobiDB-lite"/>
    </source>
</evidence>
<dbReference type="PANTHER" id="PTHR37012:SF2">
    <property type="entry name" value="BZIP DOMAIN-CONTAINING PROTEIN-RELATED"/>
    <property type="match status" value="1"/>
</dbReference>
<dbReference type="PANTHER" id="PTHR37012">
    <property type="entry name" value="B-ZIP TRANSCRIPTION FACTOR (EUROFUNG)-RELATED"/>
    <property type="match status" value="1"/>
</dbReference>
<dbReference type="EMBL" id="JAAOAO010000212">
    <property type="protein sequence ID" value="KAF5556058.1"/>
    <property type="molecule type" value="Genomic_DNA"/>
</dbReference>
<dbReference type="InterPro" id="IPR021833">
    <property type="entry name" value="DUF3425"/>
</dbReference>
<feature type="compositionally biased region" description="Low complexity" evidence="1">
    <location>
        <begin position="92"/>
        <end position="101"/>
    </location>
</feature>
<dbReference type="Pfam" id="PF11905">
    <property type="entry name" value="DUF3425"/>
    <property type="match status" value="1"/>
</dbReference>
<proteinExistence type="predicted"/>
<reference evidence="2 3" key="1">
    <citation type="submission" date="2020-05" db="EMBL/GenBank/DDBJ databases">
        <title>Identification and distribution of gene clusters putatively required for synthesis of sphingolipid metabolism inhibitors in phylogenetically diverse species of the filamentous fungus Fusarium.</title>
        <authorList>
            <person name="Kim H.-S."/>
            <person name="Busman M."/>
            <person name="Brown D.W."/>
            <person name="Divon H."/>
            <person name="Uhlig S."/>
            <person name="Proctor R.H."/>
        </authorList>
    </citation>
    <scope>NUCLEOTIDE SEQUENCE [LARGE SCALE GENOMIC DNA]</scope>
    <source>
        <strain evidence="2 3">NRRL 25196</strain>
    </source>
</reference>
<protein>
    <recommendedName>
        <fullName evidence="4">BZIP transcription factor</fullName>
    </recommendedName>
</protein>
<evidence type="ECO:0000313" key="2">
    <source>
        <dbReference type="EMBL" id="KAF5556058.1"/>
    </source>
</evidence>
<keyword evidence="3" id="KW-1185">Reference proteome</keyword>
<dbReference type="AlphaFoldDB" id="A0A8H5N8W6"/>
<gene>
    <name evidence="2" type="ORF">FNAPI_5849</name>
</gene>
<organism evidence="2 3">
    <name type="scientific">Fusarium napiforme</name>
    <dbReference type="NCBI Taxonomy" id="42672"/>
    <lineage>
        <taxon>Eukaryota</taxon>
        <taxon>Fungi</taxon>
        <taxon>Dikarya</taxon>
        <taxon>Ascomycota</taxon>
        <taxon>Pezizomycotina</taxon>
        <taxon>Sordariomycetes</taxon>
        <taxon>Hypocreomycetidae</taxon>
        <taxon>Hypocreales</taxon>
        <taxon>Nectriaceae</taxon>
        <taxon>Fusarium</taxon>
        <taxon>Fusarium fujikuroi species complex</taxon>
    </lineage>
</organism>
<dbReference type="Proteomes" id="UP000574317">
    <property type="component" value="Unassembled WGS sequence"/>
</dbReference>
<feature type="region of interest" description="Disordered" evidence="1">
    <location>
        <begin position="92"/>
        <end position="117"/>
    </location>
</feature>
<comment type="caution">
    <text evidence="2">The sequence shown here is derived from an EMBL/GenBank/DDBJ whole genome shotgun (WGS) entry which is preliminary data.</text>
</comment>
<feature type="compositionally biased region" description="Basic and acidic residues" evidence="1">
    <location>
        <begin position="102"/>
        <end position="117"/>
    </location>
</feature>
<evidence type="ECO:0008006" key="4">
    <source>
        <dbReference type="Google" id="ProtNLM"/>
    </source>
</evidence>
<name>A0A8H5N8W6_9HYPO</name>
<accession>A0A8H5N8W6</accession>